<gene>
    <name evidence="1" type="ORF">GMOD_00010022</name>
</gene>
<name>A0A3M7M1L3_9PLEO</name>
<protein>
    <submittedName>
        <fullName evidence="1">Uncharacterized protein</fullName>
    </submittedName>
</protein>
<dbReference type="EMBL" id="KE747815">
    <property type="protein sequence ID" value="RMZ68387.1"/>
    <property type="molecule type" value="Genomic_DNA"/>
</dbReference>
<evidence type="ECO:0000313" key="2">
    <source>
        <dbReference type="Proteomes" id="UP000265663"/>
    </source>
</evidence>
<evidence type="ECO:0000313" key="1">
    <source>
        <dbReference type="EMBL" id="RMZ68387.1"/>
    </source>
</evidence>
<keyword evidence="2" id="KW-1185">Reference proteome</keyword>
<proteinExistence type="predicted"/>
<organism evidence="1 2">
    <name type="scientific">Pyrenophora seminiperda CCB06</name>
    <dbReference type="NCBI Taxonomy" id="1302712"/>
    <lineage>
        <taxon>Eukaryota</taxon>
        <taxon>Fungi</taxon>
        <taxon>Dikarya</taxon>
        <taxon>Ascomycota</taxon>
        <taxon>Pezizomycotina</taxon>
        <taxon>Dothideomycetes</taxon>
        <taxon>Pleosporomycetidae</taxon>
        <taxon>Pleosporales</taxon>
        <taxon>Pleosporineae</taxon>
        <taxon>Pleosporaceae</taxon>
        <taxon>Pyrenophora</taxon>
    </lineage>
</organism>
<dbReference type="Proteomes" id="UP000265663">
    <property type="component" value="Unassembled WGS sequence"/>
</dbReference>
<reference evidence="1 2" key="1">
    <citation type="journal article" date="2014" name="PLoS ONE">
        <title>De novo Genome Assembly of the Fungal Plant Pathogen Pyrenophora semeniperda.</title>
        <authorList>
            <person name="Soliai M.M."/>
            <person name="Meyer S.E."/>
            <person name="Udall J.A."/>
            <person name="Elzinga D.E."/>
            <person name="Hermansen R.A."/>
            <person name="Bodily P.M."/>
            <person name="Hart A.A."/>
            <person name="Coleman C.E."/>
        </authorList>
    </citation>
    <scope>NUCLEOTIDE SEQUENCE [LARGE SCALE GENOMIC DNA]</scope>
    <source>
        <strain evidence="1 2">CCB06</strain>
        <tissue evidence="1">Mycelium</tissue>
    </source>
</reference>
<sequence length="45" mass="5216">MTWEQCRQVAETYKHSCTGVPRGRVSTVAVLTEEEQRRNREGKAH</sequence>
<dbReference type="AlphaFoldDB" id="A0A3M7M1L3"/>
<accession>A0A3M7M1L3</accession>